<name>A0ABS1MKJ6_9NOCA</name>
<proteinExistence type="predicted"/>
<evidence type="ECO:0008006" key="3">
    <source>
        <dbReference type="Google" id="ProtNLM"/>
    </source>
</evidence>
<reference evidence="1 2" key="1">
    <citation type="submission" date="2021-01" db="EMBL/GenBank/DDBJ databases">
        <title>WGS of actinomycetes isolated from Thailand.</title>
        <authorList>
            <person name="Thawai C."/>
        </authorList>
    </citation>
    <scope>NUCLEOTIDE SEQUENCE [LARGE SCALE GENOMIC DNA]</scope>
    <source>
        <strain evidence="1 2">LPG 2</strain>
    </source>
</reference>
<organism evidence="1 2">
    <name type="scientific">Nocardia acididurans</name>
    <dbReference type="NCBI Taxonomy" id="2802282"/>
    <lineage>
        <taxon>Bacteria</taxon>
        <taxon>Bacillati</taxon>
        <taxon>Actinomycetota</taxon>
        <taxon>Actinomycetes</taxon>
        <taxon>Mycobacteriales</taxon>
        <taxon>Nocardiaceae</taxon>
        <taxon>Nocardia</taxon>
    </lineage>
</organism>
<accession>A0ABS1MKJ6</accession>
<dbReference type="RefSeq" id="WP_201957392.1">
    <property type="nucleotide sequence ID" value="NZ_JAERRJ010000019.1"/>
</dbReference>
<sequence>MSHDHLLFDFARISQLLDELQGYNASIKSSNSEDLRQLRSQLNQSFFGATATGWNQRMDGHNTAFEQFTAGLDNLENVIRRELASHGNMQTLDNRLGDSFS</sequence>
<dbReference type="InterPro" id="IPR036689">
    <property type="entry name" value="ESAT-6-like_sf"/>
</dbReference>
<evidence type="ECO:0000313" key="1">
    <source>
        <dbReference type="EMBL" id="MBL1079778.1"/>
    </source>
</evidence>
<dbReference type="EMBL" id="JAERRJ010000019">
    <property type="protein sequence ID" value="MBL1079778.1"/>
    <property type="molecule type" value="Genomic_DNA"/>
</dbReference>
<gene>
    <name evidence="1" type="ORF">JK358_35790</name>
</gene>
<evidence type="ECO:0000313" key="2">
    <source>
        <dbReference type="Proteomes" id="UP000602198"/>
    </source>
</evidence>
<dbReference type="Gene3D" id="1.10.287.1060">
    <property type="entry name" value="ESAT-6-like"/>
    <property type="match status" value="1"/>
</dbReference>
<dbReference type="Proteomes" id="UP000602198">
    <property type="component" value="Unassembled WGS sequence"/>
</dbReference>
<comment type="caution">
    <text evidence="1">The sequence shown here is derived from an EMBL/GenBank/DDBJ whole genome shotgun (WGS) entry which is preliminary data.</text>
</comment>
<protein>
    <recommendedName>
        <fullName evidence="3">WXG100 family type VII secretion target</fullName>
    </recommendedName>
</protein>
<keyword evidence="2" id="KW-1185">Reference proteome</keyword>
<dbReference type="SUPFAM" id="SSF140453">
    <property type="entry name" value="EsxAB dimer-like"/>
    <property type="match status" value="1"/>
</dbReference>